<protein>
    <submittedName>
        <fullName evidence="2">Uncharacterized protein</fullName>
    </submittedName>
</protein>
<dbReference type="KEGG" id="ssl:SS1G_04023"/>
<evidence type="ECO:0000313" key="2">
    <source>
        <dbReference type="EMBL" id="EDO01548.1"/>
    </source>
</evidence>
<sequence>MPDLIQGSRYTDGTFPSSHSEFSKGRKIARSEGCKVARVAWVPKFQSSKVPDVSQRLKLETFLHKFVNAEPPVKWKCRVSFLAALTTGLSDT</sequence>
<dbReference type="RefSeq" id="XP_001594216.1">
    <property type="nucleotide sequence ID" value="XM_001594166.1"/>
</dbReference>
<dbReference type="GeneID" id="5490924"/>
<feature type="compositionally biased region" description="Polar residues" evidence="1">
    <location>
        <begin position="8"/>
        <end position="20"/>
    </location>
</feature>
<dbReference type="InParanoid" id="A7EFD2"/>
<keyword evidence="3" id="KW-1185">Reference proteome</keyword>
<gene>
    <name evidence="2" type="ORF">SS1G_04023</name>
</gene>
<dbReference type="EMBL" id="CH476625">
    <property type="protein sequence ID" value="EDO01548.1"/>
    <property type="molecule type" value="Genomic_DNA"/>
</dbReference>
<dbReference type="AlphaFoldDB" id="A7EFD2"/>
<evidence type="ECO:0000313" key="3">
    <source>
        <dbReference type="Proteomes" id="UP000001312"/>
    </source>
</evidence>
<proteinExistence type="predicted"/>
<accession>A7EFD2</accession>
<organism evidence="2 3">
    <name type="scientific">Sclerotinia sclerotiorum (strain ATCC 18683 / 1980 / Ss-1)</name>
    <name type="common">White mold</name>
    <name type="synonym">Whetzelinia sclerotiorum</name>
    <dbReference type="NCBI Taxonomy" id="665079"/>
    <lineage>
        <taxon>Eukaryota</taxon>
        <taxon>Fungi</taxon>
        <taxon>Dikarya</taxon>
        <taxon>Ascomycota</taxon>
        <taxon>Pezizomycotina</taxon>
        <taxon>Leotiomycetes</taxon>
        <taxon>Helotiales</taxon>
        <taxon>Sclerotiniaceae</taxon>
        <taxon>Sclerotinia</taxon>
    </lineage>
</organism>
<dbReference type="Proteomes" id="UP000001312">
    <property type="component" value="Unassembled WGS sequence"/>
</dbReference>
<evidence type="ECO:0000256" key="1">
    <source>
        <dbReference type="SAM" id="MobiDB-lite"/>
    </source>
</evidence>
<feature type="region of interest" description="Disordered" evidence="1">
    <location>
        <begin position="1"/>
        <end position="21"/>
    </location>
</feature>
<dbReference type="HOGENOM" id="CLU_2414610_0_0_1"/>
<reference evidence="3" key="1">
    <citation type="journal article" date="2011" name="PLoS Genet.">
        <title>Genomic analysis of the necrotrophic fungal pathogens Sclerotinia sclerotiorum and Botrytis cinerea.</title>
        <authorList>
            <person name="Amselem J."/>
            <person name="Cuomo C.A."/>
            <person name="van Kan J.A."/>
            <person name="Viaud M."/>
            <person name="Benito E.P."/>
            <person name="Couloux A."/>
            <person name="Coutinho P.M."/>
            <person name="de Vries R.P."/>
            <person name="Dyer P.S."/>
            <person name="Fillinger S."/>
            <person name="Fournier E."/>
            <person name="Gout L."/>
            <person name="Hahn M."/>
            <person name="Kohn L."/>
            <person name="Lapalu N."/>
            <person name="Plummer K.M."/>
            <person name="Pradier J.M."/>
            <person name="Quevillon E."/>
            <person name="Sharon A."/>
            <person name="Simon A."/>
            <person name="ten Have A."/>
            <person name="Tudzynski B."/>
            <person name="Tudzynski P."/>
            <person name="Wincker P."/>
            <person name="Andrew M."/>
            <person name="Anthouard V."/>
            <person name="Beever R.E."/>
            <person name="Beffa R."/>
            <person name="Benoit I."/>
            <person name="Bouzid O."/>
            <person name="Brault B."/>
            <person name="Chen Z."/>
            <person name="Choquer M."/>
            <person name="Collemare J."/>
            <person name="Cotton P."/>
            <person name="Danchin E.G."/>
            <person name="Da Silva C."/>
            <person name="Gautier A."/>
            <person name="Giraud C."/>
            <person name="Giraud T."/>
            <person name="Gonzalez C."/>
            <person name="Grossetete S."/>
            <person name="Guldener U."/>
            <person name="Henrissat B."/>
            <person name="Howlett B.J."/>
            <person name="Kodira C."/>
            <person name="Kretschmer M."/>
            <person name="Lappartient A."/>
            <person name="Leroch M."/>
            <person name="Levis C."/>
            <person name="Mauceli E."/>
            <person name="Neuveglise C."/>
            <person name="Oeser B."/>
            <person name="Pearson M."/>
            <person name="Poulain J."/>
            <person name="Poussereau N."/>
            <person name="Quesneville H."/>
            <person name="Rascle C."/>
            <person name="Schumacher J."/>
            <person name="Segurens B."/>
            <person name="Sexton A."/>
            <person name="Silva E."/>
            <person name="Sirven C."/>
            <person name="Soanes D.M."/>
            <person name="Talbot N.J."/>
            <person name="Templeton M."/>
            <person name="Yandava C."/>
            <person name="Yarden O."/>
            <person name="Zeng Q."/>
            <person name="Rollins J.A."/>
            <person name="Lebrun M.H."/>
            <person name="Dickman M."/>
        </authorList>
    </citation>
    <scope>NUCLEOTIDE SEQUENCE [LARGE SCALE GENOMIC DNA]</scope>
    <source>
        <strain evidence="3">ATCC 18683 / 1980 / Ss-1</strain>
    </source>
</reference>
<name>A7EFD2_SCLS1</name>